<dbReference type="PRINTS" id="PR00035">
    <property type="entry name" value="HTHGNTR"/>
</dbReference>
<accession>A0A8J3UGG8</accession>
<dbReference type="GO" id="GO:0045892">
    <property type="term" value="P:negative regulation of DNA-templated transcription"/>
    <property type="evidence" value="ECO:0007669"/>
    <property type="project" value="TreeGrafter"/>
</dbReference>
<evidence type="ECO:0000259" key="4">
    <source>
        <dbReference type="PROSITE" id="PS50949"/>
    </source>
</evidence>
<evidence type="ECO:0000256" key="1">
    <source>
        <dbReference type="ARBA" id="ARBA00023015"/>
    </source>
</evidence>
<name>A0A8J3UGG8_9ACTN</name>
<evidence type="ECO:0000256" key="3">
    <source>
        <dbReference type="ARBA" id="ARBA00023163"/>
    </source>
</evidence>
<dbReference type="EMBL" id="BOOP01000048">
    <property type="protein sequence ID" value="GII42856.1"/>
    <property type="molecule type" value="Genomic_DNA"/>
</dbReference>
<keyword evidence="1" id="KW-0805">Transcription regulation</keyword>
<keyword evidence="3" id="KW-0804">Transcription</keyword>
<dbReference type="PANTHER" id="PTHR44846:SF1">
    <property type="entry name" value="MANNOSYL-D-GLYCERATE TRANSPORT_METABOLISM SYSTEM REPRESSOR MNGR-RELATED"/>
    <property type="match status" value="1"/>
</dbReference>
<organism evidence="5 6">
    <name type="scientific">Planotetraspora phitsanulokensis</name>
    <dbReference type="NCBI Taxonomy" id="575192"/>
    <lineage>
        <taxon>Bacteria</taxon>
        <taxon>Bacillati</taxon>
        <taxon>Actinomycetota</taxon>
        <taxon>Actinomycetes</taxon>
        <taxon>Streptosporangiales</taxon>
        <taxon>Streptosporangiaceae</taxon>
        <taxon>Planotetraspora</taxon>
    </lineage>
</organism>
<dbReference type="SMART" id="SM00345">
    <property type="entry name" value="HTH_GNTR"/>
    <property type="match status" value="2"/>
</dbReference>
<dbReference type="GO" id="GO:0003700">
    <property type="term" value="F:DNA-binding transcription factor activity"/>
    <property type="evidence" value="ECO:0007669"/>
    <property type="project" value="InterPro"/>
</dbReference>
<evidence type="ECO:0000313" key="5">
    <source>
        <dbReference type="EMBL" id="GII42856.1"/>
    </source>
</evidence>
<dbReference type="Proteomes" id="UP000622547">
    <property type="component" value="Unassembled WGS sequence"/>
</dbReference>
<dbReference type="Gene3D" id="1.10.10.10">
    <property type="entry name" value="Winged helix-like DNA-binding domain superfamily/Winged helix DNA-binding domain"/>
    <property type="match status" value="2"/>
</dbReference>
<dbReference type="SUPFAM" id="SSF46785">
    <property type="entry name" value="Winged helix' DNA-binding domain"/>
    <property type="match status" value="2"/>
</dbReference>
<gene>
    <name evidence="5" type="ORF">Pph01_78590</name>
</gene>
<dbReference type="InterPro" id="IPR050679">
    <property type="entry name" value="Bact_HTH_transcr_reg"/>
</dbReference>
<sequence>MYYSAVMTRRGPRGPVPLYKKISGDLRESIEKGELKPGQALPKELEICEQYDASRLTVRNALKILREEGLIYTVAAVGSFVGPEDAPQIREPYPFESMAAKIRADIIGGKYRPDEPLPAESEMHDLFGVAKKTGRAAYSLLRNEGWAYTVPAMGTFVSQPDQWPTET</sequence>
<dbReference type="AlphaFoldDB" id="A0A8J3UGG8"/>
<dbReference type="InterPro" id="IPR000524">
    <property type="entry name" value="Tscrpt_reg_HTH_GntR"/>
</dbReference>
<dbReference type="CDD" id="cd07377">
    <property type="entry name" value="WHTH_GntR"/>
    <property type="match status" value="2"/>
</dbReference>
<evidence type="ECO:0000313" key="6">
    <source>
        <dbReference type="Proteomes" id="UP000622547"/>
    </source>
</evidence>
<dbReference type="InterPro" id="IPR036388">
    <property type="entry name" value="WH-like_DNA-bd_sf"/>
</dbReference>
<comment type="caution">
    <text evidence="5">The sequence shown here is derived from an EMBL/GenBank/DDBJ whole genome shotgun (WGS) entry which is preliminary data.</text>
</comment>
<feature type="domain" description="HTH gntR-type" evidence="4">
    <location>
        <begin position="16"/>
        <end position="84"/>
    </location>
</feature>
<dbReference type="Pfam" id="PF00392">
    <property type="entry name" value="GntR"/>
    <property type="match status" value="2"/>
</dbReference>
<reference evidence="5 6" key="1">
    <citation type="submission" date="2021-01" db="EMBL/GenBank/DDBJ databases">
        <title>Whole genome shotgun sequence of Planotetraspora phitsanulokensis NBRC 104273.</title>
        <authorList>
            <person name="Komaki H."/>
            <person name="Tamura T."/>
        </authorList>
    </citation>
    <scope>NUCLEOTIDE SEQUENCE [LARGE SCALE GENOMIC DNA]</scope>
    <source>
        <strain evidence="5 6">NBRC 104273</strain>
    </source>
</reference>
<protein>
    <recommendedName>
        <fullName evidence="4">HTH gntR-type domain-containing protein</fullName>
    </recommendedName>
</protein>
<dbReference type="PROSITE" id="PS50949">
    <property type="entry name" value="HTH_GNTR"/>
    <property type="match status" value="2"/>
</dbReference>
<evidence type="ECO:0000256" key="2">
    <source>
        <dbReference type="ARBA" id="ARBA00023125"/>
    </source>
</evidence>
<keyword evidence="6" id="KW-1185">Reference proteome</keyword>
<keyword evidence="2" id="KW-0238">DNA-binding</keyword>
<dbReference type="PANTHER" id="PTHR44846">
    <property type="entry name" value="MANNOSYL-D-GLYCERATE TRANSPORT/METABOLISM SYSTEM REPRESSOR MNGR-RELATED"/>
    <property type="match status" value="1"/>
</dbReference>
<feature type="domain" description="HTH gntR-type" evidence="4">
    <location>
        <begin position="92"/>
        <end position="160"/>
    </location>
</feature>
<proteinExistence type="predicted"/>
<dbReference type="GO" id="GO:0003677">
    <property type="term" value="F:DNA binding"/>
    <property type="evidence" value="ECO:0007669"/>
    <property type="project" value="UniProtKB-KW"/>
</dbReference>
<dbReference type="InterPro" id="IPR036390">
    <property type="entry name" value="WH_DNA-bd_sf"/>
</dbReference>